<name>A0A852X1U8_9MICO</name>
<evidence type="ECO:0000256" key="3">
    <source>
        <dbReference type="ARBA" id="ARBA00022748"/>
    </source>
</evidence>
<evidence type="ECO:0000256" key="2">
    <source>
        <dbReference type="ARBA" id="ARBA00022692"/>
    </source>
</evidence>
<dbReference type="EMBL" id="JACBZX010000001">
    <property type="protein sequence ID" value="NYG37066.1"/>
    <property type="molecule type" value="Genomic_DNA"/>
</dbReference>
<keyword evidence="4 7" id="KW-1133">Transmembrane helix</keyword>
<gene>
    <name evidence="9" type="ORF">BJY28_001535</name>
</gene>
<keyword evidence="2 7" id="KW-0812">Transmembrane</keyword>
<evidence type="ECO:0000256" key="7">
    <source>
        <dbReference type="SAM" id="Phobius"/>
    </source>
</evidence>
<keyword evidence="3" id="KW-0201">Cytochrome c-type biogenesis</keyword>
<evidence type="ECO:0000256" key="5">
    <source>
        <dbReference type="ARBA" id="ARBA00023136"/>
    </source>
</evidence>
<feature type="transmembrane region" description="Helical" evidence="7">
    <location>
        <begin position="244"/>
        <end position="267"/>
    </location>
</feature>
<feature type="transmembrane region" description="Helical" evidence="7">
    <location>
        <begin position="132"/>
        <end position="153"/>
    </location>
</feature>
<accession>A0A852X1U8</accession>
<feature type="transmembrane region" description="Helical" evidence="7">
    <location>
        <begin position="12"/>
        <end position="33"/>
    </location>
</feature>
<dbReference type="RefSeq" id="WP_179462493.1">
    <property type="nucleotide sequence ID" value="NZ_JACBZX010000001.1"/>
</dbReference>
<comment type="subcellular location">
    <subcellularLocation>
        <location evidence="1">Membrane</location>
        <topology evidence="1">Multi-pass membrane protein</topology>
    </subcellularLocation>
</comment>
<dbReference type="InterPro" id="IPR002541">
    <property type="entry name" value="Cyt_c_assembly"/>
</dbReference>
<proteinExistence type="predicted"/>
<evidence type="ECO:0000313" key="9">
    <source>
        <dbReference type="EMBL" id="NYG37066.1"/>
    </source>
</evidence>
<feature type="transmembrane region" description="Helical" evidence="7">
    <location>
        <begin position="193"/>
        <end position="221"/>
    </location>
</feature>
<feature type="transmembrane region" description="Helical" evidence="7">
    <location>
        <begin position="282"/>
        <end position="299"/>
    </location>
</feature>
<dbReference type="PANTHER" id="PTHR30071:SF1">
    <property type="entry name" value="CYTOCHROME B_B6 PROTEIN-RELATED"/>
    <property type="match status" value="1"/>
</dbReference>
<dbReference type="Pfam" id="PF01578">
    <property type="entry name" value="Cytochrom_C_asm"/>
    <property type="match status" value="1"/>
</dbReference>
<dbReference type="Proteomes" id="UP000592181">
    <property type="component" value="Unassembled WGS sequence"/>
</dbReference>
<feature type="transmembrane region" description="Helical" evidence="7">
    <location>
        <begin position="99"/>
        <end position="120"/>
    </location>
</feature>
<evidence type="ECO:0000256" key="6">
    <source>
        <dbReference type="SAM" id="MobiDB-lite"/>
    </source>
</evidence>
<evidence type="ECO:0000259" key="8">
    <source>
        <dbReference type="Pfam" id="PF01578"/>
    </source>
</evidence>
<reference evidence="9 10" key="1">
    <citation type="submission" date="2020-07" db="EMBL/GenBank/DDBJ databases">
        <title>Sequencing the genomes of 1000 actinobacteria strains.</title>
        <authorList>
            <person name="Klenk H.-P."/>
        </authorList>
    </citation>
    <scope>NUCLEOTIDE SEQUENCE [LARGE SCALE GENOMIC DNA]</scope>
    <source>
        <strain evidence="9 10">DSM 24723</strain>
    </source>
</reference>
<dbReference type="InterPro" id="IPR017562">
    <property type="entry name" value="Cyt_c_biogenesis_CcsA"/>
</dbReference>
<evidence type="ECO:0000313" key="10">
    <source>
        <dbReference type="Proteomes" id="UP000592181"/>
    </source>
</evidence>
<keyword evidence="10" id="KW-1185">Reference proteome</keyword>
<feature type="domain" description="Cytochrome c assembly protein" evidence="8">
    <location>
        <begin position="151"/>
        <end position="332"/>
    </location>
</feature>
<feature type="transmembrane region" description="Helical" evidence="7">
    <location>
        <begin position="160"/>
        <end position="181"/>
    </location>
</feature>
<feature type="transmembrane region" description="Helical" evidence="7">
    <location>
        <begin position="311"/>
        <end position="331"/>
    </location>
</feature>
<dbReference type="AlphaFoldDB" id="A0A852X1U8"/>
<dbReference type="GO" id="GO:0017004">
    <property type="term" value="P:cytochrome complex assembly"/>
    <property type="evidence" value="ECO:0007669"/>
    <property type="project" value="UniProtKB-KW"/>
</dbReference>
<evidence type="ECO:0000256" key="1">
    <source>
        <dbReference type="ARBA" id="ARBA00004141"/>
    </source>
</evidence>
<dbReference type="GO" id="GO:0005886">
    <property type="term" value="C:plasma membrane"/>
    <property type="evidence" value="ECO:0007669"/>
    <property type="project" value="TreeGrafter"/>
</dbReference>
<protein>
    <submittedName>
        <fullName evidence="9">Cytochrome c-type biogenesis protein CcsB</fullName>
    </submittedName>
</protein>
<sequence>MTNESLATYANYALASAALVLTLAMLGFALYLARAVPVREEAAARTADRVGARSGAGRGGVDLADRDADGEGSSGAATRADAASAADEPEQTSLRGRQAAGIAGSLTWLGTGLLLLSSVLRGLAVERFPLGNLFEFSVVGCLFAVATFSAVSLRRDVRWLGLFVTGFVVLVLMVAQTAWYVPADELVPSLKSYWLPIHVTVATLAVGICVVAAIVSALYLLSDRQAVSPRFWAKLPPAPQLEKLSYALHIIAFPLWTFTIIAGAIWAHEAWGAYWNWDPKEVWSFVIWVVYAAYLHARATKNTSRRTANWIALAGFACIVINYTVVNFYFIGQHSYAQ</sequence>
<dbReference type="InterPro" id="IPR045062">
    <property type="entry name" value="Cyt_c_biogenesis_CcsA/CcmC"/>
</dbReference>
<feature type="region of interest" description="Disordered" evidence="6">
    <location>
        <begin position="47"/>
        <end position="93"/>
    </location>
</feature>
<keyword evidence="5 7" id="KW-0472">Membrane</keyword>
<comment type="caution">
    <text evidence="9">The sequence shown here is derived from an EMBL/GenBank/DDBJ whole genome shotgun (WGS) entry which is preliminary data.</text>
</comment>
<dbReference type="PANTHER" id="PTHR30071">
    <property type="entry name" value="HEME EXPORTER PROTEIN C"/>
    <property type="match status" value="1"/>
</dbReference>
<organism evidence="9 10">
    <name type="scientific">Janibacter alkaliphilus</name>
    <dbReference type="NCBI Taxonomy" id="1069963"/>
    <lineage>
        <taxon>Bacteria</taxon>
        <taxon>Bacillati</taxon>
        <taxon>Actinomycetota</taxon>
        <taxon>Actinomycetes</taxon>
        <taxon>Micrococcales</taxon>
        <taxon>Intrasporangiaceae</taxon>
        <taxon>Janibacter</taxon>
    </lineage>
</organism>
<evidence type="ECO:0000256" key="4">
    <source>
        <dbReference type="ARBA" id="ARBA00022989"/>
    </source>
</evidence>
<feature type="compositionally biased region" description="Low complexity" evidence="6">
    <location>
        <begin position="74"/>
        <end position="86"/>
    </location>
</feature>
<dbReference type="GO" id="GO:0020037">
    <property type="term" value="F:heme binding"/>
    <property type="evidence" value="ECO:0007669"/>
    <property type="project" value="InterPro"/>
</dbReference>
<dbReference type="NCBIfam" id="TIGR03144">
    <property type="entry name" value="cytochr_II_ccsB"/>
    <property type="match status" value="1"/>
</dbReference>